<dbReference type="PROSITE" id="PS51782">
    <property type="entry name" value="LYSM"/>
    <property type="match status" value="3"/>
</dbReference>
<proteinExistence type="predicted"/>
<dbReference type="AlphaFoldDB" id="A0A6L3ZJU9"/>
<dbReference type="SMART" id="SM00257">
    <property type="entry name" value="LysM"/>
    <property type="match status" value="3"/>
</dbReference>
<dbReference type="SUPFAM" id="SSF54106">
    <property type="entry name" value="LysM domain"/>
    <property type="match status" value="3"/>
</dbReference>
<dbReference type="InterPro" id="IPR036779">
    <property type="entry name" value="LysM_dom_sf"/>
</dbReference>
<feature type="domain" description="LysM" evidence="1">
    <location>
        <begin position="25"/>
        <end position="68"/>
    </location>
</feature>
<dbReference type="CDD" id="cd00118">
    <property type="entry name" value="LysM"/>
    <property type="match status" value="3"/>
</dbReference>
<dbReference type="Gene3D" id="3.10.350.10">
    <property type="entry name" value="LysM domain"/>
    <property type="match status" value="3"/>
</dbReference>
<dbReference type="PANTHER" id="PTHR33734">
    <property type="entry name" value="LYSM DOMAIN-CONTAINING GPI-ANCHORED PROTEIN 2"/>
    <property type="match status" value="1"/>
</dbReference>
<dbReference type="OrthoDB" id="2149800at2"/>
<feature type="domain" description="LysM" evidence="1">
    <location>
        <begin position="89"/>
        <end position="132"/>
    </location>
</feature>
<protein>
    <submittedName>
        <fullName evidence="2">LysM peptidoglycan-binding domain-containing protein</fullName>
    </submittedName>
</protein>
<gene>
    <name evidence="2" type="ORF">F8C82_05940</name>
</gene>
<dbReference type="PANTHER" id="PTHR33734:SF22">
    <property type="entry name" value="MEMBRANE-BOUND LYTIC MUREIN TRANSGLYCOSYLASE D"/>
    <property type="match status" value="1"/>
</dbReference>
<dbReference type="SUPFAM" id="SSF53822">
    <property type="entry name" value="Periplasmic binding protein-like I"/>
    <property type="match status" value="1"/>
</dbReference>
<accession>A0A6L3ZJU9</accession>
<dbReference type="InterPro" id="IPR018392">
    <property type="entry name" value="LysM"/>
</dbReference>
<feature type="domain" description="LysM" evidence="1">
    <location>
        <begin position="246"/>
        <end position="289"/>
    </location>
</feature>
<evidence type="ECO:0000259" key="1">
    <source>
        <dbReference type="PROSITE" id="PS51782"/>
    </source>
</evidence>
<evidence type="ECO:0000313" key="2">
    <source>
        <dbReference type="EMBL" id="KAB2817943.1"/>
    </source>
</evidence>
<organism evidence="2 3">
    <name type="scientific">Phaeocystidibacter marisrubri</name>
    <dbReference type="NCBI Taxonomy" id="1577780"/>
    <lineage>
        <taxon>Bacteria</taxon>
        <taxon>Pseudomonadati</taxon>
        <taxon>Bacteroidota</taxon>
        <taxon>Flavobacteriia</taxon>
        <taxon>Flavobacteriales</taxon>
        <taxon>Phaeocystidibacteraceae</taxon>
        <taxon>Phaeocystidibacter</taxon>
    </lineage>
</organism>
<sequence>MGISMQKWILGIALLLSGGLMAQERTHHVESGETLYGISKSYHVSIEALVEANPVLREGLKEGQDLIIPSADLSTQNRPVEKVDTLRFDYYVVEPKQTLYSLSRLWEIPIERIVELNPSLENGLKVGQRLALPKGTLTAVGQETDTTQVKAGYERHLVLPGETVYSLTHGVVSEDLFFEVNPEVKEEGLKSGSYVWLPSEETTDMVSEVVMRDVLPMTLPDTIKQVIPAIRNRQNEIQPVAKATLKVVRVQEGDSWTVLERKYKTTKERLIELNPETMNGLRVGQYIIVPVAPAIVNSVTDDESSQWALLNRRKVHFALALPLYLEENDSLARRFASGLGAAKVLPQSQFAYDFYAGLKLAMDTLRQFGLEIEVDVYDTRNDPIRVREISRQIDQSRAQFVMGPIYSRNAEEMARQLPNEWIVSPLSRTVNTNGKFKLVQAVSAVNQEHLAIATWINEEGRDANIVFVRRNGETQKKDVQVFLQHIEASEYRTISQIEMGENLITTQQIRNSLAAGKRDIFVILDDDPVLMTSFLNGVSSTRDSSITVITTGKLLEMKTLEIGKLNNLDLYISDVEYVDYQSEDVIEFVLKFREVMKSEPSRFAFHGYDAGLYYLTLFGLTDDLDEMEWPNYDGVIKRQRTEDHVGYGPYNSGVFILHLEDFKWLLKK</sequence>
<comment type="caution">
    <text evidence="2">The sequence shown here is derived from an EMBL/GenBank/DDBJ whole genome shotgun (WGS) entry which is preliminary data.</text>
</comment>
<dbReference type="Pfam" id="PF01476">
    <property type="entry name" value="LysM"/>
    <property type="match status" value="3"/>
</dbReference>
<reference evidence="2 3" key="1">
    <citation type="submission" date="2019-10" db="EMBL/GenBank/DDBJ databases">
        <title>Genome sequence of Phaeocystidibacter marisrubri JCM30614 (type strain).</title>
        <authorList>
            <person name="Bowman J.P."/>
        </authorList>
    </citation>
    <scope>NUCLEOTIDE SEQUENCE [LARGE SCALE GENOMIC DNA]</scope>
    <source>
        <strain evidence="2 3">JCM 30614</strain>
    </source>
</reference>
<name>A0A6L3ZJU9_9FLAO</name>
<dbReference type="Gene3D" id="3.40.50.2300">
    <property type="match status" value="2"/>
</dbReference>
<evidence type="ECO:0000313" key="3">
    <source>
        <dbReference type="Proteomes" id="UP000484164"/>
    </source>
</evidence>
<dbReference type="Proteomes" id="UP000484164">
    <property type="component" value="Unassembled WGS sequence"/>
</dbReference>
<dbReference type="EMBL" id="WBVQ01000001">
    <property type="protein sequence ID" value="KAB2817943.1"/>
    <property type="molecule type" value="Genomic_DNA"/>
</dbReference>
<dbReference type="InterPro" id="IPR028082">
    <property type="entry name" value="Peripla_BP_I"/>
</dbReference>
<keyword evidence="3" id="KW-1185">Reference proteome</keyword>